<dbReference type="EMBL" id="MU853224">
    <property type="protein sequence ID" value="KAK4127875.1"/>
    <property type="molecule type" value="Genomic_DNA"/>
</dbReference>
<protein>
    <submittedName>
        <fullName evidence="1">Uncharacterized protein</fullName>
    </submittedName>
</protein>
<dbReference type="GeneID" id="87823100"/>
<dbReference type="AlphaFoldDB" id="A0AAN6U7H1"/>
<evidence type="ECO:0000313" key="1">
    <source>
        <dbReference type="EMBL" id="KAK4127875.1"/>
    </source>
</evidence>
<comment type="caution">
    <text evidence="1">The sequence shown here is derived from an EMBL/GenBank/DDBJ whole genome shotgun (WGS) entry which is preliminary data.</text>
</comment>
<reference evidence="1" key="1">
    <citation type="journal article" date="2023" name="Mol. Phylogenet. Evol.">
        <title>Genome-scale phylogeny and comparative genomics of the fungal order Sordariales.</title>
        <authorList>
            <person name="Hensen N."/>
            <person name="Bonometti L."/>
            <person name="Westerberg I."/>
            <person name="Brannstrom I.O."/>
            <person name="Guillou S."/>
            <person name="Cros-Aarteil S."/>
            <person name="Calhoun S."/>
            <person name="Haridas S."/>
            <person name="Kuo A."/>
            <person name="Mondo S."/>
            <person name="Pangilinan J."/>
            <person name="Riley R."/>
            <person name="LaButti K."/>
            <person name="Andreopoulos B."/>
            <person name="Lipzen A."/>
            <person name="Chen C."/>
            <person name="Yan M."/>
            <person name="Daum C."/>
            <person name="Ng V."/>
            <person name="Clum A."/>
            <person name="Steindorff A."/>
            <person name="Ohm R.A."/>
            <person name="Martin F."/>
            <person name="Silar P."/>
            <person name="Natvig D.O."/>
            <person name="Lalanne C."/>
            <person name="Gautier V."/>
            <person name="Ament-Velasquez S.L."/>
            <person name="Kruys A."/>
            <person name="Hutchinson M.I."/>
            <person name="Powell A.J."/>
            <person name="Barry K."/>
            <person name="Miller A.N."/>
            <person name="Grigoriev I.V."/>
            <person name="Debuchy R."/>
            <person name="Gladieux P."/>
            <person name="Hiltunen Thoren M."/>
            <person name="Johannesson H."/>
        </authorList>
    </citation>
    <scope>NUCLEOTIDE SEQUENCE</scope>
    <source>
        <strain evidence="1">CBS 731.68</strain>
    </source>
</reference>
<dbReference type="Proteomes" id="UP001302602">
    <property type="component" value="Unassembled WGS sequence"/>
</dbReference>
<accession>A0AAN6U7H1</accession>
<keyword evidence="2" id="KW-1185">Reference proteome</keyword>
<reference evidence="1" key="2">
    <citation type="submission" date="2023-05" db="EMBL/GenBank/DDBJ databases">
        <authorList>
            <consortium name="Lawrence Berkeley National Laboratory"/>
            <person name="Steindorff A."/>
            <person name="Hensen N."/>
            <person name="Bonometti L."/>
            <person name="Westerberg I."/>
            <person name="Brannstrom I.O."/>
            <person name="Guillou S."/>
            <person name="Cros-Aarteil S."/>
            <person name="Calhoun S."/>
            <person name="Haridas S."/>
            <person name="Kuo A."/>
            <person name="Mondo S."/>
            <person name="Pangilinan J."/>
            <person name="Riley R."/>
            <person name="Labutti K."/>
            <person name="Andreopoulos B."/>
            <person name="Lipzen A."/>
            <person name="Chen C."/>
            <person name="Yanf M."/>
            <person name="Daum C."/>
            <person name="Ng V."/>
            <person name="Clum A."/>
            <person name="Ohm R."/>
            <person name="Martin F."/>
            <person name="Silar P."/>
            <person name="Natvig D."/>
            <person name="Lalanne C."/>
            <person name="Gautier V."/>
            <person name="Ament-Velasquez S.L."/>
            <person name="Kruys A."/>
            <person name="Hutchinson M.I."/>
            <person name="Powell A.J."/>
            <person name="Barry K."/>
            <person name="Miller A.N."/>
            <person name="Grigoriev I.V."/>
            <person name="Debuchy R."/>
            <person name="Gladieux P."/>
            <person name="Thoren M.H."/>
            <person name="Johannesson H."/>
        </authorList>
    </citation>
    <scope>NUCLEOTIDE SEQUENCE</scope>
    <source>
        <strain evidence="1">CBS 731.68</strain>
    </source>
</reference>
<evidence type="ECO:0000313" key="2">
    <source>
        <dbReference type="Proteomes" id="UP001302602"/>
    </source>
</evidence>
<dbReference type="RefSeq" id="XP_062651646.1">
    <property type="nucleotide sequence ID" value="XM_062786334.1"/>
</dbReference>
<organism evidence="1 2">
    <name type="scientific">Parathielavia appendiculata</name>
    <dbReference type="NCBI Taxonomy" id="2587402"/>
    <lineage>
        <taxon>Eukaryota</taxon>
        <taxon>Fungi</taxon>
        <taxon>Dikarya</taxon>
        <taxon>Ascomycota</taxon>
        <taxon>Pezizomycotina</taxon>
        <taxon>Sordariomycetes</taxon>
        <taxon>Sordariomycetidae</taxon>
        <taxon>Sordariales</taxon>
        <taxon>Chaetomiaceae</taxon>
        <taxon>Parathielavia</taxon>
    </lineage>
</organism>
<sequence length="172" mass="18399">MSLKASWRQPKSAINTCRTSDAGNEDGHVCMINAVSISGLTQQRIAQEGPSATLKLTSAQLSRHGAGSLGPRKGGIGGEVLAEVMALSWPGAEHAGLGRRRGSPLCVWSLLLYLGWHNLRRLWTGEMQPRSQSPQYCIIVRRCSKQELEACAVMPNPGPVPNQPQAPGPGPV</sequence>
<name>A0AAN6U7H1_9PEZI</name>
<gene>
    <name evidence="1" type="ORF">N657DRAFT_233205</name>
</gene>
<proteinExistence type="predicted"/>